<dbReference type="Pfam" id="PF00106">
    <property type="entry name" value="adh_short"/>
    <property type="match status" value="1"/>
</dbReference>
<comment type="similarity">
    <text evidence="1">Belongs to the short-chain dehydrogenases/reductases (SDR) family.</text>
</comment>
<evidence type="ECO:0000256" key="1">
    <source>
        <dbReference type="ARBA" id="ARBA00006484"/>
    </source>
</evidence>
<evidence type="ECO:0000256" key="3">
    <source>
        <dbReference type="ARBA" id="ARBA00023002"/>
    </source>
</evidence>
<name>A0A6G0XDV5_9STRA</name>
<reference evidence="4 5" key="1">
    <citation type="submission" date="2019-07" db="EMBL/GenBank/DDBJ databases">
        <title>Genomics analysis of Aphanomyces spp. identifies a new class of oomycete effector associated with host adaptation.</title>
        <authorList>
            <person name="Gaulin E."/>
        </authorList>
    </citation>
    <scope>NUCLEOTIDE SEQUENCE [LARGE SCALE GENOMIC DNA]</scope>
    <source>
        <strain evidence="4 5">ATCC 201684</strain>
    </source>
</reference>
<dbReference type="InterPro" id="IPR036291">
    <property type="entry name" value="NAD(P)-bd_dom_sf"/>
</dbReference>
<dbReference type="AlphaFoldDB" id="A0A6G0XDV5"/>
<dbReference type="GO" id="GO:0016491">
    <property type="term" value="F:oxidoreductase activity"/>
    <property type="evidence" value="ECO:0007669"/>
    <property type="project" value="UniProtKB-KW"/>
</dbReference>
<organism evidence="4 5">
    <name type="scientific">Aphanomyces euteiches</name>
    <dbReference type="NCBI Taxonomy" id="100861"/>
    <lineage>
        <taxon>Eukaryota</taxon>
        <taxon>Sar</taxon>
        <taxon>Stramenopiles</taxon>
        <taxon>Oomycota</taxon>
        <taxon>Saprolegniomycetes</taxon>
        <taxon>Saprolegniales</taxon>
        <taxon>Verrucalvaceae</taxon>
        <taxon>Aphanomyces</taxon>
    </lineage>
</organism>
<dbReference type="PRINTS" id="PR00081">
    <property type="entry name" value="GDHRDH"/>
</dbReference>
<dbReference type="Gene3D" id="3.40.50.720">
    <property type="entry name" value="NAD(P)-binding Rossmann-like Domain"/>
    <property type="match status" value="1"/>
</dbReference>
<comment type="caution">
    <text evidence="4">The sequence shown here is derived from an EMBL/GenBank/DDBJ whole genome shotgun (WGS) entry which is preliminary data.</text>
</comment>
<accession>A0A6G0XDV5</accession>
<dbReference type="VEuPathDB" id="FungiDB:AeMF1_010966"/>
<evidence type="ECO:0000313" key="4">
    <source>
        <dbReference type="EMBL" id="KAF0738408.1"/>
    </source>
</evidence>
<evidence type="ECO:0000256" key="2">
    <source>
        <dbReference type="ARBA" id="ARBA00022857"/>
    </source>
</evidence>
<evidence type="ECO:0000313" key="5">
    <source>
        <dbReference type="Proteomes" id="UP000481153"/>
    </source>
</evidence>
<protein>
    <submittedName>
        <fullName evidence="4">Uncharacterized protein</fullName>
    </submittedName>
</protein>
<dbReference type="SUPFAM" id="SSF51735">
    <property type="entry name" value="NAD(P)-binding Rossmann-fold domains"/>
    <property type="match status" value="1"/>
</dbReference>
<dbReference type="InterPro" id="IPR002347">
    <property type="entry name" value="SDR_fam"/>
</dbReference>
<dbReference type="Proteomes" id="UP000481153">
    <property type="component" value="Unassembled WGS sequence"/>
</dbReference>
<dbReference type="EMBL" id="VJMJ01000075">
    <property type="protein sequence ID" value="KAF0738408.1"/>
    <property type="molecule type" value="Genomic_DNA"/>
</dbReference>
<dbReference type="PANTHER" id="PTHR43963:SF6">
    <property type="entry name" value="CHAIN DEHYDROGENASE FAMILY PROTEIN, PUTATIVE (AFU_ORTHOLOGUE AFUA_3G15350)-RELATED"/>
    <property type="match status" value="1"/>
</dbReference>
<proteinExistence type="inferred from homology"/>
<sequence length="282" mass="30536">MAPQVYLVTGANKGIGYEVVRILSERLGDQAIILLGTRSLDNGKAAIAKMQQANPSFNYANVYSLEIDVTKSESIQAAAEFVKATYGTLHALINNAGITAYVEGVDACFNVNVFGVHKTLSAFHSIMVPNQSITIVVASEVGAWTFSTLSPELQAIFANYSAIDIPTLRELANDWKASNEGKSSKQTWPTVGKIFGPYGVSKTMVLALTRKWAQDHADMKTMMVCPGHCATDLNKHSGPRSPVQGGESVVFPIFHSEETKTGGFYRDGVEHGFNVPMPAQFQ</sequence>
<keyword evidence="2" id="KW-0521">NADP</keyword>
<keyword evidence="3" id="KW-0560">Oxidoreductase</keyword>
<keyword evidence="5" id="KW-1185">Reference proteome</keyword>
<gene>
    <name evidence="4" type="ORF">Ae201684_005760</name>
</gene>
<dbReference type="PANTHER" id="PTHR43963">
    <property type="entry name" value="CARBONYL REDUCTASE 1-RELATED"/>
    <property type="match status" value="1"/>
</dbReference>